<gene>
    <name evidence="5" type="ORF">HMPREF9944_01957</name>
</gene>
<name>H1HP63_9BACT</name>
<dbReference type="Proteomes" id="UP000003167">
    <property type="component" value="Unassembled WGS sequence"/>
</dbReference>
<evidence type="ECO:0000259" key="4">
    <source>
        <dbReference type="PROSITE" id="PS01124"/>
    </source>
</evidence>
<reference evidence="5 6" key="1">
    <citation type="submission" date="2011-12" db="EMBL/GenBank/DDBJ databases">
        <title>The Genome Sequence of Prevotella maculosa OT 289.</title>
        <authorList>
            <consortium name="The Broad Institute Genome Sequencing Platform"/>
            <person name="Earl A."/>
            <person name="Ward D."/>
            <person name="Feldgarden M."/>
            <person name="Gevers D."/>
            <person name="Izard J."/>
            <person name="Blanton J.M."/>
            <person name="Mathney J."/>
            <person name="Tanner A.C."/>
            <person name="Dewhirst F.E."/>
            <person name="Young S.K."/>
            <person name="Zeng Q."/>
            <person name="Gargeya S."/>
            <person name="Fitzgerald M."/>
            <person name="Haas B."/>
            <person name="Abouelleil A."/>
            <person name="Alvarado L."/>
            <person name="Arachchi H.M."/>
            <person name="Berlin A."/>
            <person name="Chapman S.B."/>
            <person name="Gearin G."/>
            <person name="Goldberg J."/>
            <person name="Griggs A."/>
            <person name="Gujja S."/>
            <person name="Hansen M."/>
            <person name="Heiman D."/>
            <person name="Howarth C."/>
            <person name="Larimer J."/>
            <person name="Lui A."/>
            <person name="MacDonald P.J.P."/>
            <person name="McCowen C."/>
            <person name="Montmayeur A."/>
            <person name="Murphy C."/>
            <person name="Neiman D."/>
            <person name="Pearson M."/>
            <person name="Priest M."/>
            <person name="Roberts A."/>
            <person name="Saif S."/>
            <person name="Shea T."/>
            <person name="Sisk P."/>
            <person name="Stolte C."/>
            <person name="Sykes S."/>
            <person name="Wortman J."/>
            <person name="Nusbaum C."/>
            <person name="Birren B."/>
        </authorList>
    </citation>
    <scope>NUCLEOTIDE SEQUENCE [LARGE SCALE GENOMIC DNA]</scope>
    <source>
        <strain evidence="5 6">OT 289</strain>
    </source>
</reference>
<accession>H1HP63</accession>
<dbReference type="PROSITE" id="PS01124">
    <property type="entry name" value="HTH_ARAC_FAMILY_2"/>
    <property type="match status" value="1"/>
</dbReference>
<dbReference type="PANTHER" id="PTHR43280:SF32">
    <property type="entry name" value="TRANSCRIPTIONAL REGULATORY PROTEIN"/>
    <property type="match status" value="1"/>
</dbReference>
<dbReference type="RefSeq" id="WP_008565988.1">
    <property type="nucleotide sequence ID" value="NZ_JH594507.1"/>
</dbReference>
<dbReference type="GO" id="GO:0043565">
    <property type="term" value="F:sequence-specific DNA binding"/>
    <property type="evidence" value="ECO:0007669"/>
    <property type="project" value="InterPro"/>
</dbReference>
<dbReference type="InterPro" id="IPR018060">
    <property type="entry name" value="HTH_AraC"/>
</dbReference>
<evidence type="ECO:0000256" key="3">
    <source>
        <dbReference type="ARBA" id="ARBA00023163"/>
    </source>
</evidence>
<dbReference type="OrthoDB" id="1007667at2"/>
<dbReference type="PANTHER" id="PTHR43280">
    <property type="entry name" value="ARAC-FAMILY TRANSCRIPTIONAL REGULATOR"/>
    <property type="match status" value="1"/>
</dbReference>
<keyword evidence="2" id="KW-0238">DNA-binding</keyword>
<comment type="caution">
    <text evidence="5">The sequence shown here is derived from an EMBL/GenBank/DDBJ whole genome shotgun (WGS) entry which is preliminary data.</text>
</comment>
<feature type="domain" description="HTH araC/xylS-type" evidence="4">
    <location>
        <begin position="170"/>
        <end position="269"/>
    </location>
</feature>
<proteinExistence type="predicted"/>
<evidence type="ECO:0000313" key="5">
    <source>
        <dbReference type="EMBL" id="EHO67995.1"/>
    </source>
</evidence>
<dbReference type="InterPro" id="IPR009057">
    <property type="entry name" value="Homeodomain-like_sf"/>
</dbReference>
<dbReference type="GO" id="GO:0003700">
    <property type="term" value="F:DNA-binding transcription factor activity"/>
    <property type="evidence" value="ECO:0007669"/>
    <property type="project" value="InterPro"/>
</dbReference>
<protein>
    <recommendedName>
        <fullName evidence="4">HTH araC/xylS-type domain-containing protein</fullName>
    </recommendedName>
</protein>
<dbReference type="STRING" id="999422.HMPREF9944_01957"/>
<keyword evidence="3" id="KW-0804">Transcription</keyword>
<dbReference type="SUPFAM" id="SSF46689">
    <property type="entry name" value="Homeodomain-like"/>
    <property type="match status" value="1"/>
</dbReference>
<dbReference type="Pfam" id="PF02311">
    <property type="entry name" value="AraC_binding"/>
    <property type="match status" value="1"/>
</dbReference>
<evidence type="ECO:0000313" key="6">
    <source>
        <dbReference type="Proteomes" id="UP000003167"/>
    </source>
</evidence>
<dbReference type="InterPro" id="IPR003313">
    <property type="entry name" value="AraC-bd"/>
</dbReference>
<dbReference type="EMBL" id="AGEK01000034">
    <property type="protein sequence ID" value="EHO67995.1"/>
    <property type="molecule type" value="Genomic_DNA"/>
</dbReference>
<keyword evidence="1" id="KW-0805">Transcription regulation</keyword>
<sequence length="269" mass="31585">MDNTDVIIIGNDFTKTGVAETKDYVVHALCTRGACSFVYNDRKYDFRKDNLLIIREHQLMRYIMPRHDFEVMVLYIHLPFIENITPDINFGIRSTLLLLENPILRLTKKEVACSLDDMNAIVGRVEDKRHAFRSQAIGFSCLQFFLDIFNFEHRIYGPSHVSRHSSRLIRDFIELLRNGDYKAHRDVTYYADKLFITAKYLSDVCRVVTGHPANYWINHFAKVDIRLQLRSQRMTVLEISEMFHFSSPAHFTRYVLSQFGKTPTAIREH</sequence>
<dbReference type="Pfam" id="PF12833">
    <property type="entry name" value="HTH_18"/>
    <property type="match status" value="1"/>
</dbReference>
<dbReference type="PATRIC" id="fig|999422.3.peg.2059"/>
<dbReference type="HOGENOM" id="CLU_000445_88_2_10"/>
<keyword evidence="6" id="KW-1185">Reference proteome</keyword>
<organism evidence="5 6">
    <name type="scientific">Segatella maculosa OT 289</name>
    <dbReference type="NCBI Taxonomy" id="999422"/>
    <lineage>
        <taxon>Bacteria</taxon>
        <taxon>Pseudomonadati</taxon>
        <taxon>Bacteroidota</taxon>
        <taxon>Bacteroidia</taxon>
        <taxon>Bacteroidales</taxon>
        <taxon>Prevotellaceae</taxon>
        <taxon>Segatella</taxon>
    </lineage>
</organism>
<evidence type="ECO:0000256" key="1">
    <source>
        <dbReference type="ARBA" id="ARBA00023015"/>
    </source>
</evidence>
<dbReference type="AlphaFoldDB" id="H1HP63"/>
<evidence type="ECO:0000256" key="2">
    <source>
        <dbReference type="ARBA" id="ARBA00023125"/>
    </source>
</evidence>
<dbReference type="SMART" id="SM00342">
    <property type="entry name" value="HTH_ARAC"/>
    <property type="match status" value="1"/>
</dbReference>
<dbReference type="Gene3D" id="1.10.10.60">
    <property type="entry name" value="Homeodomain-like"/>
    <property type="match status" value="1"/>
</dbReference>